<dbReference type="InterPro" id="IPR045316">
    <property type="entry name" value="Msc2-like"/>
</dbReference>
<reference evidence="10" key="1">
    <citation type="submission" date="2020-04" db="EMBL/GenBank/DDBJ databases">
        <title>Analysis of mating type loci in Filobasidium floriforme.</title>
        <authorList>
            <person name="Nowrousian M."/>
        </authorList>
    </citation>
    <scope>NUCLEOTIDE SEQUENCE</scope>
    <source>
        <strain evidence="10">CBS 6242</strain>
    </source>
</reference>
<dbReference type="GO" id="GO:0016020">
    <property type="term" value="C:membrane"/>
    <property type="evidence" value="ECO:0007669"/>
    <property type="project" value="UniProtKB-SubCell"/>
</dbReference>
<sequence length="341" mass="36968">MRPVLKSILSSSESRPIFYFLLLNLVYLFVQLIWGAWTNSLGLISDAVHMAFDCAALGVGLAASVMARWEKGGRWTYGYDRIQTLSGFANGVFLILISIFILFEGVQRIMNPPQMQNMTQLLFVSSGGLAINLWGMYATGHHHHGHSHGGGDCGHSHGNSANMRGVFLVRIDTLGSVGVIVSTVLINYTGLTVFDPIASLFIAGLIVASVIPLVVDSGRILCLELGPEKATEIRQALGEVSNLEGVASYGAARFWPADEVSLIGSIHIQLDVSRNAYDPSRPVDAFSTTAYLDGARENVVYANAEKVRKRVDKALRGRISGLKEMSIQVEGMAPNYCSCTT</sequence>
<evidence type="ECO:0000256" key="2">
    <source>
        <dbReference type="ARBA" id="ARBA00008873"/>
    </source>
</evidence>
<comment type="subcellular location">
    <subcellularLocation>
        <location evidence="1">Membrane</location>
        <topology evidence="1">Multi-pass membrane protein</topology>
    </subcellularLocation>
</comment>
<dbReference type="OrthoDB" id="78669at2759"/>
<accession>A0A8K0JHC9</accession>
<dbReference type="GO" id="GO:0005385">
    <property type="term" value="F:zinc ion transmembrane transporter activity"/>
    <property type="evidence" value="ECO:0007669"/>
    <property type="project" value="InterPro"/>
</dbReference>
<organism evidence="10 11">
    <name type="scientific">Filobasidium floriforme</name>
    <dbReference type="NCBI Taxonomy" id="5210"/>
    <lineage>
        <taxon>Eukaryota</taxon>
        <taxon>Fungi</taxon>
        <taxon>Dikarya</taxon>
        <taxon>Basidiomycota</taxon>
        <taxon>Agaricomycotina</taxon>
        <taxon>Tremellomycetes</taxon>
        <taxon>Filobasidiales</taxon>
        <taxon>Filobasidiaceae</taxon>
        <taxon>Filobasidium</taxon>
    </lineage>
</organism>
<evidence type="ECO:0000256" key="3">
    <source>
        <dbReference type="ARBA" id="ARBA00022448"/>
    </source>
</evidence>
<dbReference type="InterPro" id="IPR027469">
    <property type="entry name" value="Cation_efflux_TMD_sf"/>
</dbReference>
<evidence type="ECO:0000256" key="1">
    <source>
        <dbReference type="ARBA" id="ARBA00004141"/>
    </source>
</evidence>
<dbReference type="Gene3D" id="1.20.1510.10">
    <property type="entry name" value="Cation efflux protein transmembrane domain"/>
    <property type="match status" value="1"/>
</dbReference>
<comment type="caution">
    <text evidence="10">The sequence shown here is derived from an EMBL/GenBank/DDBJ whole genome shotgun (WGS) entry which is preliminary data.</text>
</comment>
<dbReference type="Proteomes" id="UP000812966">
    <property type="component" value="Unassembled WGS sequence"/>
</dbReference>
<evidence type="ECO:0000256" key="5">
    <source>
        <dbReference type="ARBA" id="ARBA00022989"/>
    </source>
</evidence>
<evidence type="ECO:0000256" key="6">
    <source>
        <dbReference type="ARBA" id="ARBA00023065"/>
    </source>
</evidence>
<feature type="transmembrane region" description="Helical" evidence="8">
    <location>
        <begin position="16"/>
        <end position="37"/>
    </location>
</feature>
<keyword evidence="11" id="KW-1185">Reference proteome</keyword>
<dbReference type="SUPFAM" id="SSF161111">
    <property type="entry name" value="Cation efflux protein transmembrane domain-like"/>
    <property type="match status" value="1"/>
</dbReference>
<dbReference type="PANTHER" id="PTHR45755">
    <property type="match status" value="1"/>
</dbReference>
<dbReference type="InterPro" id="IPR058533">
    <property type="entry name" value="Cation_efflux_TM"/>
</dbReference>
<dbReference type="GO" id="GO:0031410">
    <property type="term" value="C:cytoplasmic vesicle"/>
    <property type="evidence" value="ECO:0007669"/>
    <property type="project" value="TreeGrafter"/>
</dbReference>
<feature type="transmembrane region" description="Helical" evidence="8">
    <location>
        <begin position="197"/>
        <end position="215"/>
    </location>
</feature>
<name>A0A8K0JHC9_9TREE</name>
<dbReference type="InterPro" id="IPR002524">
    <property type="entry name" value="Cation_efflux"/>
</dbReference>
<dbReference type="GO" id="GO:1904257">
    <property type="term" value="P:zinc ion import into Golgi lumen"/>
    <property type="evidence" value="ECO:0007669"/>
    <property type="project" value="TreeGrafter"/>
</dbReference>
<feature type="domain" description="Cation efflux protein transmembrane" evidence="9">
    <location>
        <begin position="17"/>
        <end position="222"/>
    </location>
</feature>
<evidence type="ECO:0000313" key="11">
    <source>
        <dbReference type="Proteomes" id="UP000812966"/>
    </source>
</evidence>
<dbReference type="NCBIfam" id="TIGR01297">
    <property type="entry name" value="CDF"/>
    <property type="match status" value="1"/>
</dbReference>
<keyword evidence="7 8" id="KW-0472">Membrane</keyword>
<dbReference type="GO" id="GO:0006882">
    <property type="term" value="P:intracellular zinc ion homeostasis"/>
    <property type="evidence" value="ECO:0007669"/>
    <property type="project" value="InterPro"/>
</dbReference>
<dbReference type="FunFam" id="1.20.1510.10:FF:000014">
    <property type="entry name" value="Cation efflux protein/ zinc transporter"/>
    <property type="match status" value="1"/>
</dbReference>
<comment type="similarity">
    <text evidence="2">Belongs to the cation diffusion facilitator (CDF) transporter (TC 2.A.4) family. SLC30A subfamily.</text>
</comment>
<gene>
    <name evidence="10" type="ORF">FFLO_05903</name>
</gene>
<feature type="transmembrane region" description="Helical" evidence="8">
    <location>
        <begin position="167"/>
        <end position="191"/>
    </location>
</feature>
<feature type="transmembrane region" description="Helical" evidence="8">
    <location>
        <begin position="49"/>
        <end position="67"/>
    </location>
</feature>
<dbReference type="EMBL" id="JABELV010000165">
    <property type="protein sequence ID" value="KAG7528843.1"/>
    <property type="molecule type" value="Genomic_DNA"/>
</dbReference>
<proteinExistence type="inferred from homology"/>
<keyword evidence="6" id="KW-0406">Ion transport</keyword>
<feature type="transmembrane region" description="Helical" evidence="8">
    <location>
        <begin position="118"/>
        <end position="137"/>
    </location>
</feature>
<dbReference type="AlphaFoldDB" id="A0A8K0JHC9"/>
<evidence type="ECO:0000256" key="4">
    <source>
        <dbReference type="ARBA" id="ARBA00022692"/>
    </source>
</evidence>
<protein>
    <recommendedName>
        <fullName evidence="9">Cation efflux protein transmembrane domain-containing protein</fullName>
    </recommendedName>
</protein>
<keyword evidence="5 8" id="KW-1133">Transmembrane helix</keyword>
<evidence type="ECO:0000259" key="9">
    <source>
        <dbReference type="Pfam" id="PF01545"/>
    </source>
</evidence>
<evidence type="ECO:0000256" key="8">
    <source>
        <dbReference type="SAM" id="Phobius"/>
    </source>
</evidence>
<keyword evidence="4 8" id="KW-0812">Transmembrane</keyword>
<evidence type="ECO:0000313" key="10">
    <source>
        <dbReference type="EMBL" id="KAG7528843.1"/>
    </source>
</evidence>
<dbReference type="GO" id="GO:0005794">
    <property type="term" value="C:Golgi apparatus"/>
    <property type="evidence" value="ECO:0007669"/>
    <property type="project" value="TreeGrafter"/>
</dbReference>
<dbReference type="Pfam" id="PF01545">
    <property type="entry name" value="Cation_efflux"/>
    <property type="match status" value="1"/>
</dbReference>
<keyword evidence="3" id="KW-0813">Transport</keyword>
<evidence type="ECO:0000256" key="7">
    <source>
        <dbReference type="ARBA" id="ARBA00023136"/>
    </source>
</evidence>
<feature type="transmembrane region" description="Helical" evidence="8">
    <location>
        <begin position="88"/>
        <end position="106"/>
    </location>
</feature>
<dbReference type="PANTHER" id="PTHR45755:SF4">
    <property type="entry name" value="ZINC TRANSPORTER 7"/>
    <property type="match status" value="1"/>
</dbReference>